<reference evidence="1" key="1">
    <citation type="submission" date="2013-05" db="EMBL/GenBank/DDBJ databases">
        <authorList>
            <person name="Yim A.K.Y."/>
            <person name="Chan T.F."/>
            <person name="Ji K.M."/>
            <person name="Liu X.Y."/>
            <person name="Zhou J.W."/>
            <person name="Li R.Q."/>
            <person name="Yang K.Y."/>
            <person name="Li J."/>
            <person name="Li M."/>
            <person name="Law P.T.W."/>
            <person name="Wu Y.L."/>
            <person name="Cai Z.L."/>
            <person name="Qin H."/>
            <person name="Bao Y."/>
            <person name="Leung R.K.K."/>
            <person name="Ng P.K.S."/>
            <person name="Zou J."/>
            <person name="Zhong X.J."/>
            <person name="Ran P.X."/>
            <person name="Zhong N.S."/>
            <person name="Liu Z.G."/>
            <person name="Tsui S.K.W."/>
        </authorList>
    </citation>
    <scope>NUCLEOTIDE SEQUENCE</scope>
    <source>
        <strain evidence="1">Derf</strain>
        <tissue evidence="1">Whole organism</tissue>
    </source>
</reference>
<organism evidence="1 2">
    <name type="scientific">Dermatophagoides farinae</name>
    <name type="common">American house dust mite</name>
    <dbReference type="NCBI Taxonomy" id="6954"/>
    <lineage>
        <taxon>Eukaryota</taxon>
        <taxon>Metazoa</taxon>
        <taxon>Ecdysozoa</taxon>
        <taxon>Arthropoda</taxon>
        <taxon>Chelicerata</taxon>
        <taxon>Arachnida</taxon>
        <taxon>Acari</taxon>
        <taxon>Acariformes</taxon>
        <taxon>Sarcoptiformes</taxon>
        <taxon>Astigmata</taxon>
        <taxon>Psoroptidia</taxon>
        <taxon>Analgoidea</taxon>
        <taxon>Pyroglyphidae</taxon>
        <taxon>Dermatophagoidinae</taxon>
        <taxon>Dermatophagoides</taxon>
    </lineage>
</organism>
<proteinExistence type="predicted"/>
<dbReference type="EMBL" id="ASGP02000002">
    <property type="protein sequence ID" value="KAH9520901.1"/>
    <property type="molecule type" value="Genomic_DNA"/>
</dbReference>
<dbReference type="Proteomes" id="UP000790347">
    <property type="component" value="Unassembled WGS sequence"/>
</dbReference>
<dbReference type="AlphaFoldDB" id="A0A922L5C1"/>
<reference evidence="1" key="2">
    <citation type="journal article" date="2022" name="Res Sq">
        <title>Comparative Genomics Reveals Insights into the Divergent Evolution of Astigmatic Mites and Household Pest Adaptations.</title>
        <authorList>
            <person name="Xiong Q."/>
            <person name="Wan A.T.-Y."/>
            <person name="Liu X.-Y."/>
            <person name="Fung C.S.-H."/>
            <person name="Xiao X."/>
            <person name="Malainual N."/>
            <person name="Hou J."/>
            <person name="Wang L."/>
            <person name="Wang M."/>
            <person name="Yang K."/>
            <person name="Cui Y."/>
            <person name="Leung E."/>
            <person name="Nong W."/>
            <person name="Shin S.-K."/>
            <person name="Au S."/>
            <person name="Jeong K.Y."/>
            <person name="Chew F.T."/>
            <person name="Hui J."/>
            <person name="Leung T.F."/>
            <person name="Tungtrongchitr A."/>
            <person name="Zhong N."/>
            <person name="Liu Z."/>
            <person name="Tsui S."/>
        </authorList>
    </citation>
    <scope>NUCLEOTIDE SEQUENCE</scope>
    <source>
        <strain evidence="1">Derf</strain>
        <tissue evidence="1">Whole organism</tissue>
    </source>
</reference>
<evidence type="ECO:0000313" key="1">
    <source>
        <dbReference type="EMBL" id="KAH9520901.1"/>
    </source>
</evidence>
<protein>
    <submittedName>
        <fullName evidence="1">Uncharacterized protein</fullName>
    </submittedName>
</protein>
<sequence>MAMTQKFLLKKNFDYSTMVLYTKNSGKGNDHNNNGWMIMATKLLSTNVEIVEMMKRIYIRFRAVRFILSPHGRISI</sequence>
<comment type="caution">
    <text evidence="1">The sequence shown here is derived from an EMBL/GenBank/DDBJ whole genome shotgun (WGS) entry which is preliminary data.</text>
</comment>
<accession>A0A922L5C1</accession>
<keyword evidence="2" id="KW-1185">Reference proteome</keyword>
<gene>
    <name evidence="1" type="ORF">DERF_004582</name>
</gene>
<name>A0A922L5C1_DERFA</name>
<evidence type="ECO:0000313" key="2">
    <source>
        <dbReference type="Proteomes" id="UP000790347"/>
    </source>
</evidence>